<evidence type="ECO:0000313" key="7">
    <source>
        <dbReference type="EMBL" id="CAF3857397.1"/>
    </source>
</evidence>
<keyword evidence="1" id="KW-0853">WD repeat</keyword>
<name>A0A819EWB9_9BILA</name>
<dbReference type="Proteomes" id="UP000663866">
    <property type="component" value="Unassembled WGS sequence"/>
</dbReference>
<dbReference type="Pfam" id="PF23586">
    <property type="entry name" value="Beta-prop_NWD2_C"/>
    <property type="match status" value="1"/>
</dbReference>
<dbReference type="PANTHER" id="PTHR19871">
    <property type="entry name" value="BETA TRANSDUCIN-RELATED PROTEIN"/>
    <property type="match status" value="1"/>
</dbReference>
<keyword evidence="8" id="KW-1185">Reference proteome</keyword>
<dbReference type="InterPro" id="IPR001680">
    <property type="entry name" value="WD40_rpt"/>
</dbReference>
<comment type="caution">
    <text evidence="7">The sequence shown here is derived from an EMBL/GenBank/DDBJ whole genome shotgun (WGS) entry which is preliminary data.</text>
</comment>
<evidence type="ECO:0000259" key="5">
    <source>
        <dbReference type="Pfam" id="PF23586"/>
    </source>
</evidence>
<gene>
    <name evidence="7" type="ORF">OVN521_LOCUS7188</name>
</gene>
<dbReference type="InterPro" id="IPR025139">
    <property type="entry name" value="DUF4062"/>
</dbReference>
<evidence type="ECO:0000256" key="2">
    <source>
        <dbReference type="ARBA" id="ARBA00022737"/>
    </source>
</evidence>
<dbReference type="InterPro" id="IPR056534">
    <property type="entry name" value="Beta-prop_NWD2_C"/>
</dbReference>
<evidence type="ECO:0000259" key="6">
    <source>
        <dbReference type="Pfam" id="PF25469"/>
    </source>
</evidence>
<dbReference type="InterPro" id="IPR011047">
    <property type="entry name" value="Quinoprotein_ADH-like_sf"/>
</dbReference>
<evidence type="ECO:0000313" key="8">
    <source>
        <dbReference type="Proteomes" id="UP000663866"/>
    </source>
</evidence>
<dbReference type="InterPro" id="IPR027417">
    <property type="entry name" value="P-loop_NTPase"/>
</dbReference>
<dbReference type="Pfam" id="PF13271">
    <property type="entry name" value="DUF4062"/>
    <property type="match status" value="1"/>
</dbReference>
<dbReference type="EMBL" id="CAJOBG010000781">
    <property type="protein sequence ID" value="CAF3857397.1"/>
    <property type="molecule type" value="Genomic_DNA"/>
</dbReference>
<dbReference type="Gene3D" id="3.40.50.300">
    <property type="entry name" value="P-loop containing nucleotide triphosphate hydrolases"/>
    <property type="match status" value="1"/>
</dbReference>
<organism evidence="7 8">
    <name type="scientific">Rotaria magnacalcarata</name>
    <dbReference type="NCBI Taxonomy" id="392030"/>
    <lineage>
        <taxon>Eukaryota</taxon>
        <taxon>Metazoa</taxon>
        <taxon>Spiralia</taxon>
        <taxon>Gnathifera</taxon>
        <taxon>Rotifera</taxon>
        <taxon>Eurotatoria</taxon>
        <taxon>Bdelloidea</taxon>
        <taxon>Philodinida</taxon>
        <taxon>Philodinidae</taxon>
        <taxon>Rotaria</taxon>
    </lineage>
</organism>
<dbReference type="SUPFAM" id="SSF50998">
    <property type="entry name" value="Quinoprotein alcohol dehydrogenase-like"/>
    <property type="match status" value="1"/>
</dbReference>
<dbReference type="InterPro" id="IPR052752">
    <property type="entry name" value="NACHT-WD_repeat"/>
</dbReference>
<dbReference type="InterPro" id="IPR015943">
    <property type="entry name" value="WD40/YVTN_repeat-like_dom_sf"/>
</dbReference>
<dbReference type="SUPFAM" id="SSF52540">
    <property type="entry name" value="P-loop containing nucleoside triphosphate hydrolases"/>
    <property type="match status" value="1"/>
</dbReference>
<reference evidence="7" key="1">
    <citation type="submission" date="2021-02" db="EMBL/GenBank/DDBJ databases">
        <authorList>
            <person name="Nowell W R."/>
        </authorList>
    </citation>
    <scope>NUCLEOTIDE SEQUENCE</scope>
</reference>
<dbReference type="SMART" id="SM00320">
    <property type="entry name" value="WD40"/>
    <property type="match status" value="5"/>
</dbReference>
<feature type="domain" description="NACHT" evidence="3">
    <location>
        <begin position="375"/>
        <end position="545"/>
    </location>
</feature>
<feature type="domain" description="NWD2 C-terminal beta-propeller" evidence="5">
    <location>
        <begin position="1126"/>
        <end position="1482"/>
    </location>
</feature>
<protein>
    <recommendedName>
        <fullName evidence="9">NACHT and WD repeat domain-containing protein 2</fullName>
    </recommendedName>
</protein>
<dbReference type="SUPFAM" id="SSF101898">
    <property type="entry name" value="NHL repeat"/>
    <property type="match status" value="1"/>
</dbReference>
<accession>A0A819EWB9</accession>
<proteinExistence type="predicted"/>
<sequence length="1526" mass="172950">MPEPQYTQEQENELLQHIFFGKLDNLPNLASKIVRIFTSSTFTDTSMERNSLMQHTYPKLKEYCREKHGLEFQVVDMRWGVRDEATDDHKTTELCMQEIDNCQRVSVGPNFVVFLGQKYGYRPLPTKIEEDEFLKITSVSSSEDDKLLNQWYKLDLNNFPSLYCLQPVSSIFTNFTNRAHPRLMEEDQSQWWETMGKLNRAVRVAAAELLQQGRFTAQDNHRYNWSVTEQEVVRGILNAKDVQEHTLAFFRHIENINVSLLRHSMKFIDIAAKQVDTEAQRMLSDLRDVRVPATLPESAILRYTVQWSDDDGLNKNVHAEYLQDFIETFYRRIVELIDQGVRAQHALAANSQDFQGRIDILERVRNYVQGSSNQPLVLWGEGGCGKSSMLAKIAADSSSWFPPKQYNPIRLIRFLGTTPDSSSIGPLLRSVCQQLCFLYQVPDNTIPVELSQLINYFKRLLEKTPADKPLCIFFDSLDQLSSADGAHSMSWLPPTLPNYVKIIVSTLPGIFNILSTLRNIIESRENFVQIKPLGEELAKTVLVARLSRQHRKITDTQWELVHERLAECNLPLYVKLVFDEIKLWKSYAQPQEKDLATTVSTSINKLLGRIENQHGHILVEHALSYITASKSGLSEAELEDLISLDETVLNDVYQYHLPPIRRIPPLLWTRIRNDLPNYLVEREADGVSVVCWYHRQFAEGKNDVKLMSDALRLSSSVLAADPNNLACQIIGRLIPFYTTCRKIASFIDQCESNGLQHMALVPAYNTLASPGGPLVYSLEAHQFAVYGLEVVSAGQHLLTVSNKFIVFDLSSGDIVRIIDPRIEGIMTYLSVAPDQRYCVAITISNQYIICNLLTGDFFLRDYQAPGNSNKNPTKSAVSQPPAYPLLGAAVSNTHFALWTSKMYQVYTNKGELLATQPTRYQIIQIEVLPGPEIEIICRSEDVRDDQEIARDRLTINYCFVPNPDTDDNSTEQRCLTGGFKNIHSALILTRDKRRMIFAFMLSNDENYLMAVTFKGFKIFSFRSYLWKTCVLPGSVRNIMSGTKRLTYTAAFSHDNRYCIACIKSIVYIFGVEWGELLTSLDLHFGRILVLKGLSSASGGNNYVITTGMDKTTKVWNLENAREKSISISQMDKAIEMLHISTETPIILAQTRTQLCLFDMKTGLILTQLSANQHGSMYQCTALCANGLFAAAAESGNFVIWDMEERKPTFVTPVLNIYQFLIHTAETMILVVSHESLSSGAPSASNNANANSAQAGHIVRAASYAIPDGDVVYKISFNIKRMNLPKQAACTVDDTYLIFIEEKKNNDVLSLYDPITGEHVHNVKLNYNNYKDITSMVIIPKQPFLIGLIDVEKGVVMNVRDKKVHLILPKWSGQISYDGKYGLYAPTRGGLEIFEFRNGKVVRTLIGKVAEGVFDVITFFTPTNNHVIYYNKGKRTIRVFRTKDGRQIADMKCPAKVRQAVATQDGQALVVGYEDGAVQMFLIADPFEPENVEHLKQWRQQQLEAMAVDPAQQETIDQYIEPSVESI</sequence>
<evidence type="ECO:0008006" key="9">
    <source>
        <dbReference type="Google" id="ProtNLM"/>
    </source>
</evidence>
<feature type="domain" description="DUF4062" evidence="4">
    <location>
        <begin position="35"/>
        <end position="122"/>
    </location>
</feature>
<dbReference type="Pfam" id="PF05729">
    <property type="entry name" value="NACHT"/>
    <property type="match status" value="1"/>
</dbReference>
<keyword evidence="2" id="KW-0677">Repeat</keyword>
<evidence type="ECO:0000256" key="1">
    <source>
        <dbReference type="ARBA" id="ARBA00022574"/>
    </source>
</evidence>
<dbReference type="Gene3D" id="2.130.10.10">
    <property type="entry name" value="YVTN repeat-like/Quinoprotein amine dehydrogenase"/>
    <property type="match status" value="3"/>
</dbReference>
<feature type="domain" description="NWD1/2-like winged helix-turn-helix" evidence="6">
    <location>
        <begin position="597"/>
        <end position="696"/>
    </location>
</feature>
<dbReference type="Pfam" id="PF25469">
    <property type="entry name" value="WHD_NWD1"/>
    <property type="match status" value="1"/>
</dbReference>
<dbReference type="InterPro" id="IPR007111">
    <property type="entry name" value="NACHT_NTPase"/>
</dbReference>
<evidence type="ECO:0000259" key="3">
    <source>
        <dbReference type="Pfam" id="PF05729"/>
    </source>
</evidence>
<dbReference type="PANTHER" id="PTHR19871:SF14">
    <property type="entry name" value="DUF4062 DOMAIN-CONTAINING PROTEIN"/>
    <property type="match status" value="1"/>
</dbReference>
<evidence type="ECO:0000259" key="4">
    <source>
        <dbReference type="Pfam" id="PF13271"/>
    </source>
</evidence>
<dbReference type="InterPro" id="IPR057588">
    <property type="entry name" value="NWD1/2-like_WH"/>
</dbReference>